<reference evidence="5" key="1">
    <citation type="submission" date="2022-02" db="EMBL/GenBank/DDBJ databases">
        <authorList>
            <person name="Henning P.M."/>
            <person name="McCubbin A.G."/>
            <person name="Shore J.S."/>
        </authorList>
    </citation>
    <scope>NUCLEOTIDE SEQUENCE</scope>
    <source>
        <strain evidence="5">F60SS</strain>
        <tissue evidence="5">Leaves</tissue>
    </source>
</reference>
<dbReference type="InterPro" id="IPR019775">
    <property type="entry name" value="WD40_repeat_CS"/>
</dbReference>
<feature type="region of interest" description="Disordered" evidence="4">
    <location>
        <begin position="35"/>
        <end position="54"/>
    </location>
</feature>
<feature type="repeat" description="WD" evidence="3">
    <location>
        <begin position="1"/>
        <end position="24"/>
    </location>
</feature>
<dbReference type="InterPro" id="IPR001680">
    <property type="entry name" value="WD40_rpt"/>
</dbReference>
<dbReference type="InterPro" id="IPR015943">
    <property type="entry name" value="WD40/YVTN_repeat-like_dom_sf"/>
</dbReference>
<evidence type="ECO:0000313" key="5">
    <source>
        <dbReference type="EMBL" id="KAJ4821770.1"/>
    </source>
</evidence>
<name>A0A9Q0EXP4_9ROSI</name>
<dbReference type="PROSITE" id="PS50082">
    <property type="entry name" value="WD_REPEATS_2"/>
    <property type="match status" value="1"/>
</dbReference>
<keyword evidence="2" id="KW-0677">Repeat</keyword>
<evidence type="ECO:0000313" key="6">
    <source>
        <dbReference type="Proteomes" id="UP001141552"/>
    </source>
</evidence>
<accession>A0A9Q0EXP4</accession>
<keyword evidence="1 3" id="KW-0853">WD repeat</keyword>
<evidence type="ECO:0000256" key="3">
    <source>
        <dbReference type="PROSITE-ProRule" id="PRU00221"/>
    </source>
</evidence>
<evidence type="ECO:0000256" key="1">
    <source>
        <dbReference type="ARBA" id="ARBA00022574"/>
    </source>
</evidence>
<comment type="caution">
    <text evidence="5">The sequence shown here is derived from an EMBL/GenBank/DDBJ whole genome shotgun (WGS) entry which is preliminary data.</text>
</comment>
<keyword evidence="6" id="KW-1185">Reference proteome</keyword>
<organism evidence="5 6">
    <name type="scientific">Turnera subulata</name>
    <dbReference type="NCBI Taxonomy" id="218843"/>
    <lineage>
        <taxon>Eukaryota</taxon>
        <taxon>Viridiplantae</taxon>
        <taxon>Streptophyta</taxon>
        <taxon>Embryophyta</taxon>
        <taxon>Tracheophyta</taxon>
        <taxon>Spermatophyta</taxon>
        <taxon>Magnoliopsida</taxon>
        <taxon>eudicotyledons</taxon>
        <taxon>Gunneridae</taxon>
        <taxon>Pentapetalae</taxon>
        <taxon>rosids</taxon>
        <taxon>fabids</taxon>
        <taxon>Malpighiales</taxon>
        <taxon>Passifloraceae</taxon>
        <taxon>Turnera</taxon>
    </lineage>
</organism>
<proteinExistence type="predicted"/>
<gene>
    <name evidence="5" type="ORF">Tsubulata_035973</name>
</gene>
<dbReference type="OrthoDB" id="10263272at2759"/>
<reference evidence="5" key="2">
    <citation type="journal article" date="2023" name="Plants (Basel)">
        <title>Annotation of the Turnera subulata (Passifloraceae) Draft Genome Reveals the S-Locus Evolved after the Divergence of Turneroideae from Passifloroideae in a Stepwise Manner.</title>
        <authorList>
            <person name="Henning P.M."/>
            <person name="Roalson E.H."/>
            <person name="Mir W."/>
            <person name="McCubbin A.G."/>
            <person name="Shore J.S."/>
        </authorList>
    </citation>
    <scope>NUCLEOTIDE SEQUENCE</scope>
    <source>
        <strain evidence="5">F60SS</strain>
    </source>
</reference>
<dbReference type="Proteomes" id="UP001141552">
    <property type="component" value="Unassembled WGS sequence"/>
</dbReference>
<evidence type="ECO:0008006" key="7">
    <source>
        <dbReference type="Google" id="ProtNLM"/>
    </source>
</evidence>
<dbReference type="AlphaFoldDB" id="A0A9Q0EXP4"/>
<evidence type="ECO:0000256" key="4">
    <source>
        <dbReference type="SAM" id="MobiDB-lite"/>
    </source>
</evidence>
<evidence type="ECO:0000256" key="2">
    <source>
        <dbReference type="ARBA" id="ARBA00022737"/>
    </source>
</evidence>
<dbReference type="EMBL" id="JAKUCV010007866">
    <property type="protein sequence ID" value="KAJ4821770.1"/>
    <property type="molecule type" value="Genomic_DNA"/>
</dbReference>
<protein>
    <recommendedName>
        <fullName evidence="7">Anaphase-promoting complex subunit 4 WD40 domain-containing protein</fullName>
    </recommendedName>
</protein>
<sequence length="118" mass="12678">MAQSPDGCTVATAAGDETLRFWNVFGVPQVGAKAAPKSTHHEPFSHVAPAPDGGDEVMEGKNGDIISRTFLLGKVYSLKIFTTNTFKGGLSRVWNLDGGFQVTGRGYNCMEPLLDFLD</sequence>
<dbReference type="PROSITE" id="PS00678">
    <property type="entry name" value="WD_REPEATS_1"/>
    <property type="match status" value="1"/>
</dbReference>
<dbReference type="Gene3D" id="2.130.10.10">
    <property type="entry name" value="YVTN repeat-like/Quinoprotein amine dehydrogenase"/>
    <property type="match status" value="1"/>
</dbReference>